<dbReference type="PANTHER" id="PTHR30483">
    <property type="entry name" value="LEUCINE-SPECIFIC-BINDING PROTEIN"/>
    <property type="match status" value="1"/>
</dbReference>
<dbReference type="Gene3D" id="3.40.50.2300">
    <property type="match status" value="2"/>
</dbReference>
<keyword evidence="2" id="KW-0732">Signal</keyword>
<evidence type="ECO:0000313" key="5">
    <source>
        <dbReference type="EMBL" id="APT57908.1"/>
    </source>
</evidence>
<evidence type="ECO:0000256" key="2">
    <source>
        <dbReference type="ARBA" id="ARBA00022729"/>
    </source>
</evidence>
<dbReference type="eggNOG" id="COG0683">
    <property type="taxonomic scope" value="Bacteria"/>
</dbReference>
<gene>
    <name evidence="5" type="ORF">RGI145_13070</name>
</gene>
<keyword evidence="3" id="KW-0813">Transport</keyword>
<proteinExistence type="inferred from homology"/>
<reference evidence="5 6" key="1">
    <citation type="submission" date="2016-05" db="EMBL/GenBank/DDBJ databases">
        <title>Complete Genome and Methylome Analysis of Psychrotrophic Bacterial Isolates from Antarctic Lake Untersee.</title>
        <authorList>
            <person name="Fomenkov A."/>
            <person name="Akimov V.N."/>
            <person name="Vasilyeva L.V."/>
            <person name="Andersen D."/>
            <person name="Vincze T."/>
            <person name="Roberts R.J."/>
        </authorList>
    </citation>
    <scope>NUCLEOTIDE SEQUENCE [LARGE SCALE GENOMIC DNA]</scope>
    <source>
        <strain evidence="5 6">U14-5</strain>
    </source>
</reference>
<dbReference type="STRING" id="257708.RGI145_13070"/>
<evidence type="ECO:0000256" key="3">
    <source>
        <dbReference type="ARBA" id="ARBA00022970"/>
    </source>
</evidence>
<dbReference type="InterPro" id="IPR028082">
    <property type="entry name" value="Peripla_BP_I"/>
</dbReference>
<organism evidence="5 6">
    <name type="scientific">Roseomonas gilardii</name>
    <dbReference type="NCBI Taxonomy" id="257708"/>
    <lineage>
        <taxon>Bacteria</taxon>
        <taxon>Pseudomonadati</taxon>
        <taxon>Pseudomonadota</taxon>
        <taxon>Alphaproteobacteria</taxon>
        <taxon>Acetobacterales</taxon>
        <taxon>Roseomonadaceae</taxon>
        <taxon>Roseomonas</taxon>
    </lineage>
</organism>
<sequence>MGGYRDARPPGVAQAGRFRLHDRWISHQPSQIPPPMPPAARRPLLAGLAALLLPVARPALGQAPGMGGGAGGAPTGTGQALPPAATPGEWRLGALFPFTGPFALMGDEAYRGLEMAADERNEAGGLAGRQIRLLRGDASDQTQAVSEVRRLTSGEGRVACVFGTAVSALALTASQVTEALGTPYFELGAIADALTGRGARYVFRSCPRATDFGRLSVDAVADHLAPAWKADPRALRITILAEDGPYGQSVAAAQEDRLRARGIPLAARLAFPSRTTDLGTLLGQLRAARAEVVLHSAYPGDVVPFFRAMREARWQPRMVIGAGGAYSLSDTARSLGNEIEGVMNVDVTPFATEEAAAPGAGLFAEAYKRKYGAEPRSGHSLATYAGAAIFLEALGRASSAEKERLRAAVLATDLPEGKAVTGWGARFDESGQNTRARPLLAQWQDGRLVTVAPAVAAAGKLRGGFGAVRTAPP</sequence>
<feature type="domain" description="Leucine-binding protein" evidence="4">
    <location>
        <begin position="90"/>
        <end position="444"/>
    </location>
</feature>
<dbReference type="Proteomes" id="UP000185494">
    <property type="component" value="Chromosome 1"/>
</dbReference>
<comment type="similarity">
    <text evidence="1">Belongs to the leucine-binding protein family.</text>
</comment>
<dbReference type="EMBL" id="CP015583">
    <property type="protein sequence ID" value="APT57908.1"/>
    <property type="molecule type" value="Genomic_DNA"/>
</dbReference>
<evidence type="ECO:0000256" key="1">
    <source>
        <dbReference type="ARBA" id="ARBA00010062"/>
    </source>
</evidence>
<dbReference type="GO" id="GO:0006865">
    <property type="term" value="P:amino acid transport"/>
    <property type="evidence" value="ECO:0007669"/>
    <property type="project" value="UniProtKB-KW"/>
</dbReference>
<evidence type="ECO:0000259" key="4">
    <source>
        <dbReference type="Pfam" id="PF13458"/>
    </source>
</evidence>
<evidence type="ECO:0000313" key="6">
    <source>
        <dbReference type="Proteomes" id="UP000185494"/>
    </source>
</evidence>
<protein>
    <submittedName>
        <fullName evidence="5">Amino acid-binding protein</fullName>
    </submittedName>
</protein>
<dbReference type="SUPFAM" id="SSF53822">
    <property type="entry name" value="Periplasmic binding protein-like I"/>
    <property type="match status" value="1"/>
</dbReference>
<accession>A0A1L7AGI6</accession>
<dbReference type="Pfam" id="PF13458">
    <property type="entry name" value="Peripla_BP_6"/>
    <property type="match status" value="1"/>
</dbReference>
<name>A0A1L7AGI6_9PROT</name>
<dbReference type="InterPro" id="IPR028081">
    <property type="entry name" value="Leu-bd"/>
</dbReference>
<dbReference type="PANTHER" id="PTHR30483:SF37">
    <property type="entry name" value="ABC TRANSPORTER SUBSTRATE-BINDING PROTEIN"/>
    <property type="match status" value="1"/>
</dbReference>
<keyword evidence="3" id="KW-0029">Amino-acid transport</keyword>
<dbReference type="InterPro" id="IPR051010">
    <property type="entry name" value="BCAA_transport"/>
</dbReference>
<dbReference type="CDD" id="cd06340">
    <property type="entry name" value="PBP1_ABC_ligand_binding-like"/>
    <property type="match status" value="1"/>
</dbReference>
<dbReference type="AlphaFoldDB" id="A0A1L7AGI6"/>
<dbReference type="KEGG" id="rgi:RGI145_13070"/>